<evidence type="ECO:0000313" key="2">
    <source>
        <dbReference type="EMBL" id="KAL3386763.1"/>
    </source>
</evidence>
<sequence>MQSISVLFLALIGCVVVCTYADQLPEQQQTQLTLNEEDGDEPHARSKRTLLLKKKLIAGAGILGLGVGLAKGYKYGYHSGPKVHRIYLSPPPIHRHVEYIEGPIYKPKIIEEPVFHHELHHDHHLHSLDHHSLDHHSLDHHSFDHHLDFEPSFPDTHSHVHHGFV</sequence>
<comment type="caution">
    <text evidence="2">The sequence shown here is derived from an EMBL/GenBank/DDBJ whole genome shotgun (WGS) entry which is preliminary data.</text>
</comment>
<feature type="signal peptide" evidence="1">
    <location>
        <begin position="1"/>
        <end position="21"/>
    </location>
</feature>
<keyword evidence="1" id="KW-0732">Signal</keyword>
<dbReference type="AlphaFoldDB" id="A0ABD2W1S2"/>
<gene>
    <name evidence="2" type="ORF">TKK_017814</name>
</gene>
<dbReference type="EMBL" id="JBJJXI010000144">
    <property type="protein sequence ID" value="KAL3386763.1"/>
    <property type="molecule type" value="Genomic_DNA"/>
</dbReference>
<keyword evidence="3" id="KW-1185">Reference proteome</keyword>
<evidence type="ECO:0000256" key="1">
    <source>
        <dbReference type="SAM" id="SignalP"/>
    </source>
</evidence>
<feature type="chain" id="PRO_5044884758" evidence="1">
    <location>
        <begin position="22"/>
        <end position="165"/>
    </location>
</feature>
<evidence type="ECO:0000313" key="3">
    <source>
        <dbReference type="Proteomes" id="UP001627154"/>
    </source>
</evidence>
<dbReference type="Proteomes" id="UP001627154">
    <property type="component" value="Unassembled WGS sequence"/>
</dbReference>
<accession>A0ABD2W1S2</accession>
<reference evidence="2 3" key="1">
    <citation type="journal article" date="2024" name="bioRxiv">
        <title>A reference genome for Trichogramma kaykai: A tiny desert-dwelling parasitoid wasp with competing sex-ratio distorters.</title>
        <authorList>
            <person name="Culotta J."/>
            <person name="Lindsey A.R."/>
        </authorList>
    </citation>
    <scope>NUCLEOTIDE SEQUENCE [LARGE SCALE GENOMIC DNA]</scope>
    <source>
        <strain evidence="2 3">KSX58</strain>
    </source>
</reference>
<protein>
    <submittedName>
        <fullName evidence="2">Uncharacterized protein</fullName>
    </submittedName>
</protein>
<organism evidence="2 3">
    <name type="scientific">Trichogramma kaykai</name>
    <dbReference type="NCBI Taxonomy" id="54128"/>
    <lineage>
        <taxon>Eukaryota</taxon>
        <taxon>Metazoa</taxon>
        <taxon>Ecdysozoa</taxon>
        <taxon>Arthropoda</taxon>
        <taxon>Hexapoda</taxon>
        <taxon>Insecta</taxon>
        <taxon>Pterygota</taxon>
        <taxon>Neoptera</taxon>
        <taxon>Endopterygota</taxon>
        <taxon>Hymenoptera</taxon>
        <taxon>Apocrita</taxon>
        <taxon>Proctotrupomorpha</taxon>
        <taxon>Chalcidoidea</taxon>
        <taxon>Trichogrammatidae</taxon>
        <taxon>Trichogramma</taxon>
    </lineage>
</organism>
<proteinExistence type="predicted"/>
<name>A0ABD2W1S2_9HYME</name>